<dbReference type="STRING" id="39495.SAMN02745111_01906"/>
<gene>
    <name evidence="6" type="ORF">SAMN02745111_01906</name>
</gene>
<dbReference type="OrthoDB" id="9778756at2"/>
<feature type="transmembrane region" description="Helical" evidence="5">
    <location>
        <begin position="21"/>
        <end position="44"/>
    </location>
</feature>
<keyword evidence="4 5" id="KW-0472">Membrane</keyword>
<protein>
    <recommendedName>
        <fullName evidence="8">Membrane associated serine protease, rhomboid family</fullName>
    </recommendedName>
</protein>
<organism evidence="6 7">
    <name type="scientific">Eubacterium uniforme</name>
    <dbReference type="NCBI Taxonomy" id="39495"/>
    <lineage>
        <taxon>Bacteria</taxon>
        <taxon>Bacillati</taxon>
        <taxon>Bacillota</taxon>
        <taxon>Clostridia</taxon>
        <taxon>Eubacteriales</taxon>
        <taxon>Eubacteriaceae</taxon>
        <taxon>Eubacterium</taxon>
    </lineage>
</organism>
<keyword evidence="2 5" id="KW-0812">Transmembrane</keyword>
<evidence type="ECO:0000313" key="6">
    <source>
        <dbReference type="EMBL" id="SKA69642.1"/>
    </source>
</evidence>
<feature type="transmembrane region" description="Helical" evidence="5">
    <location>
        <begin position="174"/>
        <end position="194"/>
    </location>
</feature>
<dbReference type="InterPro" id="IPR035952">
    <property type="entry name" value="Rhomboid-like_sf"/>
</dbReference>
<keyword evidence="3 5" id="KW-1133">Transmembrane helix</keyword>
<evidence type="ECO:0000256" key="3">
    <source>
        <dbReference type="ARBA" id="ARBA00022989"/>
    </source>
</evidence>
<proteinExistence type="predicted"/>
<dbReference type="GO" id="GO:0016020">
    <property type="term" value="C:membrane"/>
    <property type="evidence" value="ECO:0007669"/>
    <property type="project" value="UniProtKB-SubCell"/>
</dbReference>
<dbReference type="SUPFAM" id="SSF144091">
    <property type="entry name" value="Rhomboid-like"/>
    <property type="match status" value="1"/>
</dbReference>
<dbReference type="Gene3D" id="1.20.1540.10">
    <property type="entry name" value="Rhomboid-like"/>
    <property type="match status" value="1"/>
</dbReference>
<feature type="transmembrane region" description="Helical" evidence="5">
    <location>
        <begin position="144"/>
        <end position="167"/>
    </location>
</feature>
<dbReference type="RefSeq" id="WP_078766749.1">
    <property type="nucleotide sequence ID" value="NZ_FUXZ01000011.1"/>
</dbReference>
<accession>A0A1T4VXB1</accession>
<evidence type="ECO:0000256" key="4">
    <source>
        <dbReference type="ARBA" id="ARBA00023136"/>
    </source>
</evidence>
<dbReference type="EMBL" id="FUXZ01000011">
    <property type="protein sequence ID" value="SKA69642.1"/>
    <property type="molecule type" value="Genomic_DNA"/>
</dbReference>
<evidence type="ECO:0000256" key="5">
    <source>
        <dbReference type="SAM" id="Phobius"/>
    </source>
</evidence>
<sequence>MKFLNKLERKYGKYAIDNITLLLILGYVIGYVIQKINIDMFYMLTLNPYYIMKGQIWRIVSWVLVPPSELGFFTIIMLFFYYSIGRTLEQTWGKFKYNIFIISGIIFTVVSAMVAYFILPSSVYEVYKIPAAFTGEVFNFVKGYIISAFVSTYYINLSIFLLFAALYPDMQVMLYFIIPIKIKWLAYLDLALMAYEIYQYGFVCGVIVFASLLNFLIFFVLILQAKGKTPANARRKRDYQKKVYSAKSVYEGGARHKCAICGRTELDNPNLTFRYCSKCTGSKEYCEDHLFTHEHK</sequence>
<comment type="subcellular location">
    <subcellularLocation>
        <location evidence="1">Membrane</location>
        <topology evidence="1">Multi-pass membrane protein</topology>
    </subcellularLocation>
</comment>
<feature type="transmembrane region" description="Helical" evidence="5">
    <location>
        <begin position="64"/>
        <end position="85"/>
    </location>
</feature>
<reference evidence="6 7" key="1">
    <citation type="submission" date="2017-02" db="EMBL/GenBank/DDBJ databases">
        <authorList>
            <person name="Peterson S.W."/>
        </authorList>
    </citation>
    <scope>NUCLEOTIDE SEQUENCE [LARGE SCALE GENOMIC DNA]</scope>
    <source>
        <strain evidence="6 7">ATCC 35992</strain>
    </source>
</reference>
<evidence type="ECO:0000256" key="2">
    <source>
        <dbReference type="ARBA" id="ARBA00022692"/>
    </source>
</evidence>
<evidence type="ECO:0000256" key="1">
    <source>
        <dbReference type="ARBA" id="ARBA00004141"/>
    </source>
</evidence>
<feature type="transmembrane region" description="Helical" evidence="5">
    <location>
        <begin position="97"/>
        <end position="119"/>
    </location>
</feature>
<evidence type="ECO:0008006" key="8">
    <source>
        <dbReference type="Google" id="ProtNLM"/>
    </source>
</evidence>
<keyword evidence="7" id="KW-1185">Reference proteome</keyword>
<evidence type="ECO:0000313" key="7">
    <source>
        <dbReference type="Proteomes" id="UP000190814"/>
    </source>
</evidence>
<feature type="transmembrane region" description="Helical" evidence="5">
    <location>
        <begin position="200"/>
        <end position="225"/>
    </location>
</feature>
<name>A0A1T4VXB1_9FIRM</name>
<dbReference type="AlphaFoldDB" id="A0A1T4VXB1"/>
<dbReference type="Proteomes" id="UP000190814">
    <property type="component" value="Unassembled WGS sequence"/>
</dbReference>